<comment type="caution">
    <text evidence="1">The sequence shown here is derived from an EMBL/GenBank/DDBJ whole genome shotgun (WGS) entry which is preliminary data.</text>
</comment>
<protein>
    <recommendedName>
        <fullName evidence="3">Reverse transcriptase domain-containing protein</fullName>
    </recommendedName>
</protein>
<organism evidence="1 2">
    <name type="scientific">Araneus ventricosus</name>
    <name type="common">Orbweaver spider</name>
    <name type="synonym">Epeira ventricosa</name>
    <dbReference type="NCBI Taxonomy" id="182803"/>
    <lineage>
        <taxon>Eukaryota</taxon>
        <taxon>Metazoa</taxon>
        <taxon>Ecdysozoa</taxon>
        <taxon>Arthropoda</taxon>
        <taxon>Chelicerata</taxon>
        <taxon>Arachnida</taxon>
        <taxon>Araneae</taxon>
        <taxon>Araneomorphae</taxon>
        <taxon>Entelegynae</taxon>
        <taxon>Araneoidea</taxon>
        <taxon>Araneidae</taxon>
        <taxon>Araneus</taxon>
    </lineage>
</organism>
<evidence type="ECO:0000313" key="2">
    <source>
        <dbReference type="Proteomes" id="UP000499080"/>
    </source>
</evidence>
<dbReference type="OrthoDB" id="6436497at2759"/>
<dbReference type="EMBL" id="BGPR01071890">
    <property type="protein sequence ID" value="GBO44956.1"/>
    <property type="molecule type" value="Genomic_DNA"/>
</dbReference>
<name>A0A4Y2X708_ARAVE</name>
<evidence type="ECO:0000313" key="1">
    <source>
        <dbReference type="EMBL" id="GBO44956.1"/>
    </source>
</evidence>
<sequence>MHALERQLQIAIDNILSWCERNGHTISPSKTCVVHFCRKRNMHPDPDLYIRNQSIPVVNEVRFLGIIFDRKLTFLSRISYLRKKCERLLNMLKVLSNTSWGADCTSMLRIYQAVILSRIDYGCPVYGSACNSVLRKLDPVHHSALRKSSSAFRTSPIESLYAECHQMSLSLRRQKLLLKWAQAQVDFEPSVERPAYE</sequence>
<dbReference type="Proteomes" id="UP000499080">
    <property type="component" value="Unassembled WGS sequence"/>
</dbReference>
<keyword evidence="2" id="KW-1185">Reference proteome</keyword>
<proteinExistence type="predicted"/>
<dbReference type="PANTHER" id="PTHR33481:SF1">
    <property type="entry name" value="ENDONUCLEASE_EXONUCLEASE_PHOSPHATASE DOMAIN-CONTAINING PROTEIN-RELATED"/>
    <property type="match status" value="1"/>
</dbReference>
<dbReference type="AlphaFoldDB" id="A0A4Y2X708"/>
<accession>A0A4Y2X708</accession>
<dbReference type="PANTHER" id="PTHR33481">
    <property type="entry name" value="REVERSE TRANSCRIPTASE"/>
    <property type="match status" value="1"/>
</dbReference>
<evidence type="ECO:0008006" key="3">
    <source>
        <dbReference type="Google" id="ProtNLM"/>
    </source>
</evidence>
<reference evidence="1 2" key="1">
    <citation type="journal article" date="2019" name="Sci. Rep.">
        <title>Orb-weaving spider Araneus ventricosus genome elucidates the spidroin gene catalogue.</title>
        <authorList>
            <person name="Kono N."/>
            <person name="Nakamura H."/>
            <person name="Ohtoshi R."/>
            <person name="Moran D.A.P."/>
            <person name="Shinohara A."/>
            <person name="Yoshida Y."/>
            <person name="Fujiwara M."/>
            <person name="Mori M."/>
            <person name="Tomita M."/>
            <person name="Arakawa K."/>
        </authorList>
    </citation>
    <scope>NUCLEOTIDE SEQUENCE [LARGE SCALE GENOMIC DNA]</scope>
</reference>
<gene>
    <name evidence="1" type="ORF">AVEN_37548_1</name>
</gene>